<proteinExistence type="predicted"/>
<evidence type="ECO:0000313" key="3">
    <source>
        <dbReference type="EMBL" id="TGN62404.1"/>
    </source>
</evidence>
<dbReference type="AlphaFoldDB" id="A0A4P7HPE4"/>
<organism evidence="2 4">
    <name type="scientific">Paracoccus liaowanqingii</name>
    <dbReference type="NCBI Taxonomy" id="2560053"/>
    <lineage>
        <taxon>Bacteria</taxon>
        <taxon>Pseudomonadati</taxon>
        <taxon>Pseudomonadota</taxon>
        <taxon>Alphaproteobacteria</taxon>
        <taxon>Rhodobacterales</taxon>
        <taxon>Paracoccaceae</taxon>
        <taxon>Paracoccus</taxon>
    </lineage>
</organism>
<protein>
    <submittedName>
        <fullName evidence="2">Uncharacterized protein</fullName>
    </submittedName>
</protein>
<evidence type="ECO:0000313" key="2">
    <source>
        <dbReference type="EMBL" id="QBX36159.1"/>
    </source>
</evidence>
<dbReference type="Proteomes" id="UP000296374">
    <property type="component" value="Chromosome"/>
</dbReference>
<dbReference type="Proteomes" id="UP000297972">
    <property type="component" value="Unassembled WGS sequence"/>
</dbReference>
<dbReference type="EMBL" id="SRPG01000046">
    <property type="protein sequence ID" value="TGN62404.1"/>
    <property type="molecule type" value="Genomic_DNA"/>
</dbReference>
<name>A0A4P7HPE4_9RHOB</name>
<dbReference type="Pfam" id="PF25659">
    <property type="entry name" value="YohP"/>
    <property type="match status" value="1"/>
</dbReference>
<gene>
    <name evidence="2" type="ORF">E4191_09785</name>
    <name evidence="3" type="ORF">E4L95_06860</name>
</gene>
<keyword evidence="1" id="KW-0472">Membrane</keyword>
<reference evidence="2" key="2">
    <citation type="journal article" date="2020" name="Int. J. Syst. Evol. Microbiol.">
        <title>Paracoccus liaowanqingii sp. nov., isolated from Tibetan antelope (Pantholops hodgsonii).</title>
        <authorList>
            <person name="Li J."/>
            <person name="Lu S."/>
            <person name="Jin D."/>
            <person name="Yang J."/>
            <person name="Lai X.H."/>
            <person name="Huang Y."/>
            <person name="Tian Z."/>
            <person name="Dong K."/>
            <person name="Zhang S."/>
            <person name="Lei W."/>
            <person name="Pu J."/>
            <person name="Zhang G."/>
            <person name="Wu X."/>
            <person name="Huang Y."/>
            <person name="Ren Z."/>
            <person name="Wang S."/>
            <person name="Xu J."/>
        </authorList>
    </citation>
    <scope>NUCLEOTIDE SEQUENCE</scope>
    <source>
        <strain evidence="2">2251</strain>
    </source>
</reference>
<evidence type="ECO:0000256" key="1">
    <source>
        <dbReference type="SAM" id="Phobius"/>
    </source>
</evidence>
<accession>A0A4Z1CHP1</accession>
<dbReference type="InterPro" id="IPR057715">
    <property type="entry name" value="YohP-like"/>
</dbReference>
<evidence type="ECO:0000313" key="5">
    <source>
        <dbReference type="Proteomes" id="UP000297972"/>
    </source>
</evidence>
<keyword evidence="1" id="KW-1133">Transmembrane helix</keyword>
<dbReference type="EMBL" id="CP038439">
    <property type="protein sequence ID" value="QBX36159.1"/>
    <property type="molecule type" value="Genomic_DNA"/>
</dbReference>
<evidence type="ECO:0000313" key="4">
    <source>
        <dbReference type="Proteomes" id="UP000296374"/>
    </source>
</evidence>
<accession>A0A4P7HPE4</accession>
<keyword evidence="1" id="KW-0812">Transmembrane</keyword>
<dbReference type="KEGG" id="plia:E4191_09785"/>
<feature type="transmembrane region" description="Helical" evidence="1">
    <location>
        <begin position="6"/>
        <end position="27"/>
    </location>
</feature>
<reference evidence="4 5" key="1">
    <citation type="submission" date="2019-03" db="EMBL/GenBank/DDBJ databases">
        <authorList>
            <person name="Li J."/>
        </authorList>
    </citation>
    <scope>NUCLEOTIDE SEQUENCE [LARGE SCALE GENOMIC DNA]</scope>
    <source>
        <strain evidence="4">2251</strain>
        <strain evidence="3 5">3058</strain>
    </source>
</reference>
<sequence>MFKFLGGAVGIIFVIGLLVVIGILSLIF</sequence>
<keyword evidence="5" id="KW-1185">Reference proteome</keyword>